<dbReference type="RefSeq" id="WP_272734688.1">
    <property type="nucleotide sequence ID" value="NZ_CP116942.1"/>
</dbReference>
<protein>
    <submittedName>
        <fullName evidence="2">Uncharacterized protein</fullName>
    </submittedName>
</protein>
<evidence type="ECO:0000313" key="2">
    <source>
        <dbReference type="EMBL" id="WCO65163.1"/>
    </source>
</evidence>
<keyword evidence="3" id="KW-1185">Reference proteome</keyword>
<feature type="transmembrane region" description="Helical" evidence="1">
    <location>
        <begin position="64"/>
        <end position="81"/>
    </location>
</feature>
<evidence type="ECO:0000313" key="3">
    <source>
        <dbReference type="Proteomes" id="UP001216390"/>
    </source>
</evidence>
<feature type="transmembrane region" description="Helical" evidence="1">
    <location>
        <begin position="88"/>
        <end position="108"/>
    </location>
</feature>
<dbReference type="Proteomes" id="UP001216390">
    <property type="component" value="Chromosome"/>
</dbReference>
<accession>A0AAE9Y6E1</accession>
<keyword evidence="1" id="KW-0812">Transmembrane</keyword>
<reference evidence="2" key="1">
    <citation type="submission" date="2023-01" db="EMBL/GenBank/DDBJ databases">
        <title>The diversity of Class Acidimicrobiia in South China Sea sediment environments and the proposal of Iamia marina sp. nov., a novel species of the genus Iamia.</title>
        <authorList>
            <person name="He Y."/>
            <person name="Tian X."/>
        </authorList>
    </citation>
    <scope>NUCLEOTIDE SEQUENCE</scope>
    <source>
        <strain evidence="2">DSM 19957</strain>
    </source>
</reference>
<dbReference type="AlphaFoldDB" id="A0AAE9Y6E1"/>
<organism evidence="2 3">
    <name type="scientific">Iamia majanohamensis</name>
    <dbReference type="NCBI Taxonomy" id="467976"/>
    <lineage>
        <taxon>Bacteria</taxon>
        <taxon>Bacillati</taxon>
        <taxon>Actinomycetota</taxon>
        <taxon>Acidimicrobiia</taxon>
        <taxon>Acidimicrobiales</taxon>
        <taxon>Iamiaceae</taxon>
        <taxon>Iamia</taxon>
    </lineage>
</organism>
<gene>
    <name evidence="2" type="ORF">PO878_11705</name>
</gene>
<name>A0AAE9Y6E1_9ACTN</name>
<sequence>MATGPATRGAGQAAGALGGVLLLVAAALPWSGRGAGSALALHRVGDLVLSGAVDAWVPRWAGLAVYAVPLGGAALLVAAGLGGRAGAAVAAGAVVAAAAGAAVVLVALDRVGRTGTGAGALVAGAGLALGVAAAVLARPAPPSHPADGEGHTPGV</sequence>
<keyword evidence="1" id="KW-1133">Transmembrane helix</keyword>
<evidence type="ECO:0000256" key="1">
    <source>
        <dbReference type="SAM" id="Phobius"/>
    </source>
</evidence>
<keyword evidence="1" id="KW-0472">Membrane</keyword>
<proteinExistence type="predicted"/>
<feature type="transmembrane region" description="Helical" evidence="1">
    <location>
        <begin position="114"/>
        <end position="137"/>
    </location>
</feature>
<dbReference type="KEGG" id="ima:PO878_11705"/>
<dbReference type="EMBL" id="CP116942">
    <property type="protein sequence ID" value="WCO65163.1"/>
    <property type="molecule type" value="Genomic_DNA"/>
</dbReference>